<dbReference type="InterPro" id="IPR029021">
    <property type="entry name" value="Prot-tyrosine_phosphatase-like"/>
</dbReference>
<accession>A0A167W1G0</accession>
<dbReference type="SUPFAM" id="SSF52799">
    <property type="entry name" value="(Phosphotyrosine protein) phosphatases II"/>
    <property type="match status" value="1"/>
</dbReference>
<dbReference type="RefSeq" id="XP_018704424.1">
    <property type="nucleotide sequence ID" value="XM_018848698.1"/>
</dbReference>
<dbReference type="Gene3D" id="3.90.190.10">
    <property type="entry name" value="Protein tyrosine phosphatase superfamily"/>
    <property type="match status" value="1"/>
</dbReference>
<dbReference type="GO" id="GO:0016791">
    <property type="term" value="F:phosphatase activity"/>
    <property type="evidence" value="ECO:0007669"/>
    <property type="project" value="UniProtKB-ARBA"/>
</dbReference>
<evidence type="ECO:0000313" key="5">
    <source>
        <dbReference type="Proteomes" id="UP000076744"/>
    </source>
</evidence>
<gene>
    <name evidence="4" type="ORF">ISF_05093</name>
</gene>
<dbReference type="OrthoDB" id="4924915at2759"/>
<feature type="chain" id="PRO_5007893741" evidence="2">
    <location>
        <begin position="20"/>
        <end position="634"/>
    </location>
</feature>
<dbReference type="Pfam" id="PF22784">
    <property type="entry name" value="PTP-SAK"/>
    <property type="match status" value="1"/>
</dbReference>
<reference evidence="4 5" key="1">
    <citation type="journal article" date="2016" name="Genome Biol. Evol.">
        <title>Divergent and convergent evolution of fungal pathogenicity.</title>
        <authorList>
            <person name="Shang Y."/>
            <person name="Xiao G."/>
            <person name="Zheng P."/>
            <person name="Cen K."/>
            <person name="Zhan S."/>
            <person name="Wang C."/>
        </authorList>
    </citation>
    <scope>NUCLEOTIDE SEQUENCE [LARGE SCALE GENOMIC DNA]</scope>
    <source>
        <strain evidence="4 5">ARSEF 2679</strain>
    </source>
</reference>
<dbReference type="GeneID" id="30021385"/>
<dbReference type="InterPro" id="IPR057023">
    <property type="entry name" value="PTP-SAK"/>
</dbReference>
<keyword evidence="2" id="KW-0732">Signal</keyword>
<feature type="domain" description="Swiss Army Knife protein DSP-PTPase phosphatase" evidence="3">
    <location>
        <begin position="87"/>
        <end position="173"/>
    </location>
</feature>
<evidence type="ECO:0000256" key="1">
    <source>
        <dbReference type="ARBA" id="ARBA00022801"/>
    </source>
</evidence>
<evidence type="ECO:0000256" key="2">
    <source>
        <dbReference type="SAM" id="SignalP"/>
    </source>
</evidence>
<feature type="signal peptide" evidence="2">
    <location>
        <begin position="1"/>
        <end position="19"/>
    </location>
</feature>
<dbReference type="EMBL" id="AZHB01000011">
    <property type="protein sequence ID" value="OAA63217.1"/>
    <property type="molecule type" value="Genomic_DNA"/>
</dbReference>
<proteinExistence type="predicted"/>
<organism evidence="4 5">
    <name type="scientific">Cordyceps fumosorosea (strain ARSEF 2679)</name>
    <name type="common">Isaria fumosorosea</name>
    <dbReference type="NCBI Taxonomy" id="1081104"/>
    <lineage>
        <taxon>Eukaryota</taxon>
        <taxon>Fungi</taxon>
        <taxon>Dikarya</taxon>
        <taxon>Ascomycota</taxon>
        <taxon>Pezizomycotina</taxon>
        <taxon>Sordariomycetes</taxon>
        <taxon>Hypocreomycetidae</taxon>
        <taxon>Hypocreales</taxon>
        <taxon>Cordycipitaceae</taxon>
        <taxon>Cordyceps</taxon>
    </lineage>
</organism>
<dbReference type="Proteomes" id="UP000076744">
    <property type="component" value="Unassembled WGS sequence"/>
</dbReference>
<protein>
    <submittedName>
        <fullName evidence="4">Protein-tyrosine phosphatase</fullName>
    </submittedName>
</protein>
<name>A0A167W1G0_CORFA</name>
<keyword evidence="1" id="KW-0378">Hydrolase</keyword>
<comment type="caution">
    <text evidence="4">The sequence shown here is derived from an EMBL/GenBank/DDBJ whole genome shotgun (WGS) entry which is preliminary data.</text>
</comment>
<keyword evidence="5" id="KW-1185">Reference proteome</keyword>
<evidence type="ECO:0000259" key="3">
    <source>
        <dbReference type="Pfam" id="PF22784"/>
    </source>
</evidence>
<sequence>MLLSKAFLALAWAATAAYAIPVNGYENMDDTTTPDPSGEAASADGGLQRFELVTAHVTPGYSLARSSAPYYVYDPTADDSDGTQKITKDTIKALKAKKINHVISANSQANNTEFVRAFEQAGIAYTPIPVRNWTSPTEHQFQQAWEGFQRHRGDGTTLVWCGYGHGRTGVVITGLQMYMDEERGQLGQWSHADYEANHVERPVQFEALDHLRQRLSGQSDSSAPGFHPVDDDDIPLPVLDLLDHNDLPLPDLDDIDIDQLLAGNYTGIDCPMELDDIFRYFSDHSGGRRSLPRQVTPAPVSKKSKKESCDRLREIVQKRNVPLPCRTIRNIRLIVSFANENYAGSWDDIGATLEGPAGKAVLKVHDEPSLGTKYEAKVDMQAAYKKDTIDIAGITNITLNAKGHDYGPAYRNDEFKVEGIQLLADCADPSFKAGNLKNIFINTKYQHPGGAATNYGKDRATVANFPVVPHDWGFAPPCAKIKGLSYEFSLMDVTGGGTWDTLSMTLGKSKEILLGVEPKLGSTKKEAIDLKKYFGKDEIDVRDLNEIHILDDKGKNGNGDAWSFKGLVFDAACARMEKNISMVKFANVNNDDIAHDEKNRVVWNGPVAPTDWVELVNSKGSSAPPKDGPKRTGL</sequence>
<evidence type="ECO:0000313" key="4">
    <source>
        <dbReference type="EMBL" id="OAA63217.1"/>
    </source>
</evidence>
<dbReference type="STRING" id="1081104.A0A167W1G0"/>
<dbReference type="AlphaFoldDB" id="A0A167W1G0"/>